<organism evidence="1">
    <name type="scientific">Timema douglasi</name>
    <name type="common">Walking stick</name>
    <dbReference type="NCBI Taxonomy" id="61478"/>
    <lineage>
        <taxon>Eukaryota</taxon>
        <taxon>Metazoa</taxon>
        <taxon>Ecdysozoa</taxon>
        <taxon>Arthropoda</taxon>
        <taxon>Hexapoda</taxon>
        <taxon>Insecta</taxon>
        <taxon>Pterygota</taxon>
        <taxon>Neoptera</taxon>
        <taxon>Polyneoptera</taxon>
        <taxon>Phasmatodea</taxon>
        <taxon>Timematodea</taxon>
        <taxon>Timematoidea</taxon>
        <taxon>Timematidae</taxon>
        <taxon>Timema</taxon>
    </lineage>
</organism>
<accession>A0A7R8ZDA8</accession>
<evidence type="ECO:0000313" key="1">
    <source>
        <dbReference type="EMBL" id="CAD7205287.1"/>
    </source>
</evidence>
<reference evidence="1" key="1">
    <citation type="submission" date="2020-11" db="EMBL/GenBank/DDBJ databases">
        <authorList>
            <person name="Tran Van P."/>
        </authorList>
    </citation>
    <scope>NUCLEOTIDE SEQUENCE</scope>
</reference>
<sequence>MCAYPRFVGEHYHIGHREQINSTIYQSAVPKRIPVYRQEVKTCHIALISGIKIGSALNAVKGTVAIILSSISS</sequence>
<dbReference type="EMBL" id="OA574601">
    <property type="protein sequence ID" value="CAD7205287.1"/>
    <property type="molecule type" value="Genomic_DNA"/>
</dbReference>
<proteinExistence type="predicted"/>
<name>A0A7R8ZDA8_TIMDO</name>
<gene>
    <name evidence="1" type="ORF">TDIB3V08_LOCUS11439</name>
</gene>
<dbReference type="AlphaFoldDB" id="A0A7R8ZDA8"/>
<protein>
    <submittedName>
        <fullName evidence="1">Uncharacterized protein</fullName>
    </submittedName>
</protein>